<evidence type="ECO:0000256" key="4">
    <source>
        <dbReference type="ARBA" id="ARBA00022692"/>
    </source>
</evidence>
<dbReference type="Pfam" id="PF03773">
    <property type="entry name" value="ArsP_1"/>
    <property type="match status" value="1"/>
</dbReference>
<evidence type="ECO:0000313" key="9">
    <source>
        <dbReference type="Proteomes" id="UP000535491"/>
    </source>
</evidence>
<dbReference type="PANTHER" id="PTHR34184">
    <property type="entry name" value="UPF0718 PROTEIN YCGR"/>
    <property type="match status" value="1"/>
</dbReference>
<dbReference type="GO" id="GO:0005886">
    <property type="term" value="C:plasma membrane"/>
    <property type="evidence" value="ECO:0007669"/>
    <property type="project" value="UniProtKB-SubCell"/>
</dbReference>
<dbReference type="InterPro" id="IPR052923">
    <property type="entry name" value="UPF0718"/>
</dbReference>
<evidence type="ECO:0000256" key="1">
    <source>
        <dbReference type="ARBA" id="ARBA00004651"/>
    </source>
</evidence>
<reference evidence="8 9" key="1">
    <citation type="submission" date="2020-07" db="EMBL/GenBank/DDBJ databases">
        <authorList>
            <person name="Feng H."/>
        </authorList>
    </citation>
    <scope>NUCLEOTIDE SEQUENCE [LARGE SCALE GENOMIC DNA]</scope>
    <source>
        <strain evidence="9">s-10</strain>
    </source>
</reference>
<feature type="transmembrane region" description="Helical" evidence="7">
    <location>
        <begin position="162"/>
        <end position="184"/>
    </location>
</feature>
<comment type="caution">
    <text evidence="8">The sequence shown here is derived from an EMBL/GenBank/DDBJ whole genome shotgun (WGS) entry which is preliminary data.</text>
</comment>
<evidence type="ECO:0000256" key="6">
    <source>
        <dbReference type="ARBA" id="ARBA00023136"/>
    </source>
</evidence>
<sequence length="362" mass="39809">MVRLIRSFYVEITVILVLGAFMYLLTSGYSVLAAFTGWTRGWSANLAPELQNLSTIFLSIFIEGLPFILIGVFISSLIHIYVNEEMVWRWIPKNPFLSIPLATCMGILLPICECGIVPVARRLIQKGFPSYLAFTFLLAAPIINPVTIASTYLAFGDSWDMVTLRLVFGGGIAAAMGMLFYFFFSGKHVLKEKTQTQDGAQPLQASRHHHCSSGSHSPYRPGECTGHDHGGKKGLSHSFYHAIFEFIDMGKYFIAGALIAASFQTFVGLSAIKNFTESDSLTIFLMLGLAFGLSICSSADAFIAASFRSVIGTAPLLGFLVYGPMMDLKNVMMMLGSFRLSVVLFFFAGTTLFTFLSLILFL</sequence>
<feature type="transmembrane region" description="Helical" evidence="7">
    <location>
        <begin position="340"/>
        <end position="361"/>
    </location>
</feature>
<keyword evidence="9" id="KW-1185">Reference proteome</keyword>
<feature type="transmembrane region" description="Helical" evidence="7">
    <location>
        <begin position="284"/>
        <end position="304"/>
    </location>
</feature>
<organism evidence="8 9">
    <name type="scientific">Paenactinomyces guangxiensis</name>
    <dbReference type="NCBI Taxonomy" id="1490290"/>
    <lineage>
        <taxon>Bacteria</taxon>
        <taxon>Bacillati</taxon>
        <taxon>Bacillota</taxon>
        <taxon>Bacilli</taxon>
        <taxon>Bacillales</taxon>
        <taxon>Thermoactinomycetaceae</taxon>
        <taxon>Paenactinomyces</taxon>
    </lineage>
</organism>
<comment type="similarity">
    <text evidence="2">Belongs to the UPF0718 family.</text>
</comment>
<evidence type="ECO:0000256" key="5">
    <source>
        <dbReference type="ARBA" id="ARBA00022989"/>
    </source>
</evidence>
<keyword evidence="5 7" id="KW-1133">Transmembrane helix</keyword>
<dbReference type="AlphaFoldDB" id="A0A7W1WNW4"/>
<dbReference type="InterPro" id="IPR005524">
    <property type="entry name" value="DUF318"/>
</dbReference>
<keyword evidence="6 7" id="KW-0472">Membrane</keyword>
<evidence type="ECO:0000256" key="3">
    <source>
        <dbReference type="ARBA" id="ARBA00022475"/>
    </source>
</evidence>
<evidence type="ECO:0000313" key="8">
    <source>
        <dbReference type="EMBL" id="MBA4493341.1"/>
    </source>
</evidence>
<feature type="transmembrane region" description="Helical" evidence="7">
    <location>
        <begin position="252"/>
        <end position="272"/>
    </location>
</feature>
<evidence type="ECO:0000256" key="2">
    <source>
        <dbReference type="ARBA" id="ARBA00006386"/>
    </source>
</evidence>
<feature type="transmembrane region" description="Helical" evidence="7">
    <location>
        <begin position="56"/>
        <end position="82"/>
    </location>
</feature>
<feature type="transmembrane region" description="Helical" evidence="7">
    <location>
        <begin position="12"/>
        <end position="36"/>
    </location>
</feature>
<keyword evidence="3" id="KW-1003">Cell membrane</keyword>
<name>A0A7W1WNW4_9BACL</name>
<dbReference type="PANTHER" id="PTHR34184:SF4">
    <property type="entry name" value="UPF0718 PROTEIN YCGR"/>
    <property type="match status" value="1"/>
</dbReference>
<gene>
    <name evidence="8" type="ORF">H1191_03340</name>
</gene>
<proteinExistence type="inferred from homology"/>
<dbReference type="EMBL" id="JACEIQ010000002">
    <property type="protein sequence ID" value="MBA4493341.1"/>
    <property type="molecule type" value="Genomic_DNA"/>
</dbReference>
<feature type="transmembrane region" description="Helical" evidence="7">
    <location>
        <begin position="94"/>
        <end position="119"/>
    </location>
</feature>
<dbReference type="Proteomes" id="UP000535491">
    <property type="component" value="Unassembled WGS sequence"/>
</dbReference>
<feature type="transmembrane region" description="Helical" evidence="7">
    <location>
        <begin position="310"/>
        <end position="328"/>
    </location>
</feature>
<evidence type="ECO:0000256" key="7">
    <source>
        <dbReference type="SAM" id="Phobius"/>
    </source>
</evidence>
<protein>
    <submittedName>
        <fullName evidence="8">Permease</fullName>
    </submittedName>
</protein>
<dbReference type="RefSeq" id="WP_181750582.1">
    <property type="nucleotide sequence ID" value="NZ_JACEIQ010000002.1"/>
</dbReference>
<comment type="subcellular location">
    <subcellularLocation>
        <location evidence="1">Cell membrane</location>
        <topology evidence="1">Multi-pass membrane protein</topology>
    </subcellularLocation>
</comment>
<feature type="transmembrane region" description="Helical" evidence="7">
    <location>
        <begin position="131"/>
        <end position="155"/>
    </location>
</feature>
<accession>A0A7W1WNW4</accession>
<keyword evidence="4 7" id="KW-0812">Transmembrane</keyword>